<dbReference type="AlphaFoldDB" id="A0A2P2PPY5"/>
<name>A0A2P2PPY5_RHIMU</name>
<sequence>MIIYYPISFKGFSKNDS</sequence>
<dbReference type="EMBL" id="GGEC01076322">
    <property type="protein sequence ID" value="MBX56806.1"/>
    <property type="molecule type" value="Transcribed_RNA"/>
</dbReference>
<accession>A0A2P2PPY5</accession>
<proteinExistence type="predicted"/>
<evidence type="ECO:0000313" key="1">
    <source>
        <dbReference type="EMBL" id="MBX56806.1"/>
    </source>
</evidence>
<organism evidence="1">
    <name type="scientific">Rhizophora mucronata</name>
    <name type="common">Asiatic mangrove</name>
    <dbReference type="NCBI Taxonomy" id="61149"/>
    <lineage>
        <taxon>Eukaryota</taxon>
        <taxon>Viridiplantae</taxon>
        <taxon>Streptophyta</taxon>
        <taxon>Embryophyta</taxon>
        <taxon>Tracheophyta</taxon>
        <taxon>Spermatophyta</taxon>
        <taxon>Magnoliopsida</taxon>
        <taxon>eudicotyledons</taxon>
        <taxon>Gunneridae</taxon>
        <taxon>Pentapetalae</taxon>
        <taxon>rosids</taxon>
        <taxon>fabids</taxon>
        <taxon>Malpighiales</taxon>
        <taxon>Rhizophoraceae</taxon>
        <taxon>Rhizophora</taxon>
    </lineage>
</organism>
<reference evidence="1" key="1">
    <citation type="submission" date="2018-02" db="EMBL/GenBank/DDBJ databases">
        <title>Rhizophora mucronata_Transcriptome.</title>
        <authorList>
            <person name="Meera S.P."/>
            <person name="Sreeshan A."/>
            <person name="Augustine A."/>
        </authorList>
    </citation>
    <scope>NUCLEOTIDE SEQUENCE</scope>
    <source>
        <tissue evidence="1">Leaf</tissue>
    </source>
</reference>
<protein>
    <submittedName>
        <fullName evidence="1">Uncharacterized protein</fullName>
    </submittedName>
</protein>